<keyword evidence="6" id="KW-0238">DNA-binding</keyword>
<gene>
    <name evidence="11" type="ORF">DFP98_14529</name>
</gene>
<protein>
    <submittedName>
        <fullName evidence="11">Two-component system response regulator YesN</fullName>
    </submittedName>
</protein>
<dbReference type="InterPro" id="IPR011006">
    <property type="entry name" value="CheY-like_superfamily"/>
</dbReference>
<dbReference type="Pfam" id="PF12833">
    <property type="entry name" value="HTH_18"/>
    <property type="match status" value="1"/>
</dbReference>
<dbReference type="Gene3D" id="3.40.50.2300">
    <property type="match status" value="1"/>
</dbReference>
<keyword evidence="5" id="KW-0805">Transcription regulation</keyword>
<feature type="domain" description="HTH araC/xylS-type" evidence="9">
    <location>
        <begin position="425"/>
        <end position="523"/>
    </location>
</feature>
<dbReference type="GO" id="GO:0043565">
    <property type="term" value="F:sequence-specific DNA binding"/>
    <property type="evidence" value="ECO:0007669"/>
    <property type="project" value="InterPro"/>
</dbReference>
<name>A0A3D9I059_9BACL</name>
<dbReference type="Proteomes" id="UP000256977">
    <property type="component" value="Unassembled WGS sequence"/>
</dbReference>
<dbReference type="PANTHER" id="PTHR42713:SF3">
    <property type="entry name" value="TRANSCRIPTIONAL REGULATORY PROTEIN HPTR"/>
    <property type="match status" value="1"/>
</dbReference>
<feature type="domain" description="Response regulatory" evidence="10">
    <location>
        <begin position="2"/>
        <end position="119"/>
    </location>
</feature>
<evidence type="ECO:0000256" key="4">
    <source>
        <dbReference type="ARBA" id="ARBA00023012"/>
    </source>
</evidence>
<dbReference type="PANTHER" id="PTHR42713">
    <property type="entry name" value="HISTIDINE KINASE-RELATED"/>
    <property type="match status" value="1"/>
</dbReference>
<keyword evidence="7" id="KW-0804">Transcription</keyword>
<proteinExistence type="predicted"/>
<dbReference type="PROSITE" id="PS00041">
    <property type="entry name" value="HTH_ARAC_FAMILY_1"/>
    <property type="match status" value="1"/>
</dbReference>
<dbReference type="EMBL" id="QRDZ01000045">
    <property type="protein sequence ID" value="RED55021.1"/>
    <property type="molecule type" value="Genomic_DNA"/>
</dbReference>
<keyword evidence="4" id="KW-0902">Two-component regulatory system</keyword>
<dbReference type="CDD" id="cd17536">
    <property type="entry name" value="REC_YesN-like"/>
    <property type="match status" value="1"/>
</dbReference>
<evidence type="ECO:0000256" key="8">
    <source>
        <dbReference type="PROSITE-ProRule" id="PRU00169"/>
    </source>
</evidence>
<dbReference type="GO" id="GO:0003700">
    <property type="term" value="F:DNA-binding transcription factor activity"/>
    <property type="evidence" value="ECO:0007669"/>
    <property type="project" value="InterPro"/>
</dbReference>
<dbReference type="InterPro" id="IPR001789">
    <property type="entry name" value="Sig_transdc_resp-reg_receiver"/>
</dbReference>
<evidence type="ECO:0000256" key="2">
    <source>
        <dbReference type="ARBA" id="ARBA00022490"/>
    </source>
</evidence>
<keyword evidence="3 8" id="KW-0597">Phosphoprotein</keyword>
<dbReference type="AlphaFoldDB" id="A0A3D9I059"/>
<evidence type="ECO:0000256" key="3">
    <source>
        <dbReference type="ARBA" id="ARBA00022553"/>
    </source>
</evidence>
<dbReference type="SMART" id="SM00342">
    <property type="entry name" value="HTH_ARAC"/>
    <property type="match status" value="1"/>
</dbReference>
<dbReference type="GO" id="GO:0000160">
    <property type="term" value="P:phosphorelay signal transduction system"/>
    <property type="evidence" value="ECO:0007669"/>
    <property type="project" value="UniProtKB-KW"/>
</dbReference>
<comment type="subcellular location">
    <subcellularLocation>
        <location evidence="1">Cytoplasm</location>
    </subcellularLocation>
</comment>
<evidence type="ECO:0000256" key="5">
    <source>
        <dbReference type="ARBA" id="ARBA00023015"/>
    </source>
</evidence>
<dbReference type="SUPFAM" id="SSF46689">
    <property type="entry name" value="Homeodomain-like"/>
    <property type="match status" value="2"/>
</dbReference>
<evidence type="ECO:0000313" key="12">
    <source>
        <dbReference type="Proteomes" id="UP000256977"/>
    </source>
</evidence>
<dbReference type="SUPFAM" id="SSF52172">
    <property type="entry name" value="CheY-like"/>
    <property type="match status" value="1"/>
</dbReference>
<dbReference type="OrthoDB" id="342399at2"/>
<evidence type="ECO:0000256" key="6">
    <source>
        <dbReference type="ARBA" id="ARBA00023125"/>
    </source>
</evidence>
<dbReference type="InterPro" id="IPR018060">
    <property type="entry name" value="HTH_AraC"/>
</dbReference>
<dbReference type="InterPro" id="IPR051552">
    <property type="entry name" value="HptR"/>
</dbReference>
<evidence type="ECO:0000259" key="9">
    <source>
        <dbReference type="PROSITE" id="PS01124"/>
    </source>
</evidence>
<dbReference type="RefSeq" id="WP_116065320.1">
    <property type="nucleotide sequence ID" value="NZ_QRDZ01000045.1"/>
</dbReference>
<keyword evidence="2" id="KW-0963">Cytoplasm</keyword>
<dbReference type="InterPro" id="IPR009057">
    <property type="entry name" value="Homeodomain-like_sf"/>
</dbReference>
<dbReference type="Gene3D" id="1.10.10.60">
    <property type="entry name" value="Homeodomain-like"/>
    <property type="match status" value="2"/>
</dbReference>
<evidence type="ECO:0000256" key="1">
    <source>
        <dbReference type="ARBA" id="ARBA00004496"/>
    </source>
</evidence>
<keyword evidence="12" id="KW-1185">Reference proteome</keyword>
<feature type="modified residue" description="4-aspartylphosphate" evidence="8">
    <location>
        <position position="54"/>
    </location>
</feature>
<dbReference type="PROSITE" id="PS01124">
    <property type="entry name" value="HTH_ARAC_FAMILY_2"/>
    <property type="match status" value="1"/>
</dbReference>
<dbReference type="PROSITE" id="PS50110">
    <property type="entry name" value="RESPONSE_REGULATORY"/>
    <property type="match status" value="1"/>
</dbReference>
<dbReference type="SMART" id="SM00448">
    <property type="entry name" value="REC"/>
    <property type="match status" value="1"/>
</dbReference>
<dbReference type="InterPro" id="IPR018062">
    <property type="entry name" value="HTH_AraC-typ_CS"/>
</dbReference>
<comment type="caution">
    <text evidence="11">The sequence shown here is derived from an EMBL/GenBank/DDBJ whole genome shotgun (WGS) entry which is preliminary data.</text>
</comment>
<evidence type="ECO:0000313" key="11">
    <source>
        <dbReference type="EMBL" id="RED55021.1"/>
    </source>
</evidence>
<reference evidence="11 12" key="1">
    <citation type="submission" date="2018-07" db="EMBL/GenBank/DDBJ databases">
        <title>Genomic Encyclopedia of Type Strains, Phase III (KMG-III): the genomes of soil and plant-associated and newly described type strains.</title>
        <authorList>
            <person name="Whitman W."/>
        </authorList>
    </citation>
    <scope>NUCLEOTIDE SEQUENCE [LARGE SCALE GENOMIC DNA]</scope>
    <source>
        <strain evidence="11 12">CECT 7287</strain>
    </source>
</reference>
<accession>A0A3D9I059</accession>
<sequence length="535" mass="60545">MKLLIADDDRQIREGIKAGIDWSSLGIVEVLTAASGTEAFEIFCANLPELVVTDVRMPGMDGLELLKRIKETRPATKVIILSGYNDFKYLKKAIQWDAADYEMKPIRARSLIQLIKKVSEEIVRERVSEETFRKYLASHKELFVDDFAGGRIRDRLILQDGLMQYFQFDAKGTLLCVRIEQDRRREEAAEKERCADAMLRALGGREAEAGELWLKTKDGSLIGLLKLETVSYLYARHAVASLKNRLADSVREVAQTCGCSLSAGISLPGNASDVNELQAQAREALALRLYSGKGSVHAFEEGGALREETIRGLAEDDEFLNLIREARLERLTERVSVEFARLRQERAYGEKSLAGYCKALIHLLPAAAGEPSAELAEYARRRIEELETSAFVDIGEYEDFVRLAFEEAIEAYFNVGVARLSAPIQLAEAYIRNHYAEELTAEKVAEHVGKTPNYFSHLFKKEMGVPFREYVNRLRIAKAKQLIERTTDRIYEIGERVGFSDYAYFTQVFRKLEGCSPTALRKKPDVKDENLKIED</sequence>
<evidence type="ECO:0000259" key="10">
    <source>
        <dbReference type="PROSITE" id="PS50110"/>
    </source>
</evidence>
<dbReference type="GO" id="GO:0005737">
    <property type="term" value="C:cytoplasm"/>
    <property type="evidence" value="ECO:0007669"/>
    <property type="project" value="UniProtKB-SubCell"/>
</dbReference>
<evidence type="ECO:0000256" key="7">
    <source>
        <dbReference type="ARBA" id="ARBA00023163"/>
    </source>
</evidence>
<organism evidence="11 12">
    <name type="scientific">Cohnella phaseoli</name>
    <dbReference type="NCBI Taxonomy" id="456490"/>
    <lineage>
        <taxon>Bacteria</taxon>
        <taxon>Bacillati</taxon>
        <taxon>Bacillota</taxon>
        <taxon>Bacilli</taxon>
        <taxon>Bacillales</taxon>
        <taxon>Paenibacillaceae</taxon>
        <taxon>Cohnella</taxon>
    </lineage>
</organism>
<dbReference type="Pfam" id="PF00072">
    <property type="entry name" value="Response_reg"/>
    <property type="match status" value="1"/>
</dbReference>